<reference evidence="4" key="1">
    <citation type="submission" date="2022-10" db="EMBL/GenBank/DDBJ databases">
        <title>The complete genomes of actinobacterial strains from the NBC collection.</title>
        <authorList>
            <person name="Joergensen T.S."/>
            <person name="Alvarez Arevalo M."/>
            <person name="Sterndorff E.B."/>
            <person name="Faurdal D."/>
            <person name="Vuksanovic O."/>
            <person name="Mourched A.-S."/>
            <person name="Charusanti P."/>
            <person name="Shaw S."/>
            <person name="Blin K."/>
            <person name="Weber T."/>
        </authorList>
    </citation>
    <scope>NUCLEOTIDE SEQUENCE</scope>
    <source>
        <strain evidence="4">NBC_00668</strain>
    </source>
</reference>
<protein>
    <recommendedName>
        <fullName evidence="6">Mce-associated membrane protein</fullName>
    </recommendedName>
</protein>
<name>A0ABZ1XRT6_9ACTN</name>
<dbReference type="EMBL" id="CP109019">
    <property type="protein sequence ID" value="WUT86259.1"/>
    <property type="molecule type" value="Genomic_DNA"/>
</dbReference>
<evidence type="ECO:0000313" key="5">
    <source>
        <dbReference type="Proteomes" id="UP001432060"/>
    </source>
</evidence>
<evidence type="ECO:0000313" key="4">
    <source>
        <dbReference type="EMBL" id="WUT86259.1"/>
    </source>
</evidence>
<dbReference type="Proteomes" id="UP001432060">
    <property type="component" value="Chromosome"/>
</dbReference>
<dbReference type="PANTHER" id="PTHR37042:SF4">
    <property type="entry name" value="OUTER MEMBRANE PROTEIN RV1973"/>
    <property type="match status" value="1"/>
</dbReference>
<evidence type="ECO:0008006" key="6">
    <source>
        <dbReference type="Google" id="ProtNLM"/>
    </source>
</evidence>
<comment type="subcellular location">
    <subcellularLocation>
        <location evidence="1">Membrane</location>
    </subcellularLocation>
</comment>
<accession>A0ABZ1XRT6</accession>
<proteinExistence type="predicted"/>
<gene>
    <name evidence="4" type="ORF">OG515_30710</name>
</gene>
<dbReference type="RefSeq" id="WP_329402528.1">
    <property type="nucleotide sequence ID" value="NZ_CP109019.1"/>
</dbReference>
<evidence type="ECO:0000256" key="3">
    <source>
        <dbReference type="SAM" id="Phobius"/>
    </source>
</evidence>
<evidence type="ECO:0000256" key="2">
    <source>
        <dbReference type="ARBA" id="ARBA00023136"/>
    </source>
</evidence>
<keyword evidence="3" id="KW-1133">Transmembrane helix</keyword>
<sequence length="185" mass="19753">MTTTEETATTARAAQEPAARSRLRCFLLPLLIAALVAAGGVLLLLAGQTKHSPAAANRALTDRAATDEVLDEVGAAVSRVFSYGPQTLTRTRADARALLRGQAAKEYDALFAQVQQRVKEQELTLSTRVARAGVTRLTGTRAELLLFLDQTSARRGAEETTVAAQLSVTAGRDGGHWRITAIEAR</sequence>
<evidence type="ECO:0000256" key="1">
    <source>
        <dbReference type="ARBA" id="ARBA00004370"/>
    </source>
</evidence>
<keyword evidence="2 3" id="KW-0472">Membrane</keyword>
<keyword evidence="5" id="KW-1185">Reference proteome</keyword>
<feature type="transmembrane region" description="Helical" evidence="3">
    <location>
        <begin position="26"/>
        <end position="46"/>
    </location>
</feature>
<dbReference type="PANTHER" id="PTHR37042">
    <property type="entry name" value="OUTER MEMBRANE PROTEIN RV1973"/>
    <property type="match status" value="1"/>
</dbReference>
<keyword evidence="3" id="KW-0812">Transmembrane</keyword>
<organism evidence="4 5">
    <name type="scientific">Streptomyces melanogenes</name>
    <dbReference type="NCBI Taxonomy" id="67326"/>
    <lineage>
        <taxon>Bacteria</taxon>
        <taxon>Bacillati</taxon>
        <taxon>Actinomycetota</taxon>
        <taxon>Actinomycetes</taxon>
        <taxon>Kitasatosporales</taxon>
        <taxon>Streptomycetaceae</taxon>
        <taxon>Streptomyces</taxon>
    </lineage>
</organism>